<evidence type="ECO:0000256" key="3">
    <source>
        <dbReference type="ARBA" id="ARBA00012601"/>
    </source>
</evidence>
<evidence type="ECO:0000256" key="6">
    <source>
        <dbReference type="ARBA" id="ARBA00023277"/>
    </source>
</evidence>
<dbReference type="Proteomes" id="UP001162164">
    <property type="component" value="Unassembled WGS sequence"/>
</dbReference>
<evidence type="ECO:0000256" key="10">
    <source>
        <dbReference type="SAM" id="SignalP"/>
    </source>
</evidence>
<evidence type="ECO:0000256" key="5">
    <source>
        <dbReference type="ARBA" id="ARBA00023001"/>
    </source>
</evidence>
<dbReference type="PROSITE" id="PS01140">
    <property type="entry name" value="GLYCOSYL_HYDROL_F45"/>
    <property type="match status" value="1"/>
</dbReference>
<dbReference type="SUPFAM" id="SSF50685">
    <property type="entry name" value="Barwin-like endoglucanases"/>
    <property type="match status" value="1"/>
</dbReference>
<dbReference type="PANTHER" id="PTHR39730:SF1">
    <property type="entry name" value="ENDOGLUCANASE 1"/>
    <property type="match status" value="1"/>
</dbReference>
<keyword evidence="6" id="KW-0119">Carbohydrate metabolism</keyword>
<dbReference type="EMBL" id="JAPWTJ010002103">
    <property type="protein sequence ID" value="KAJ8967911.1"/>
    <property type="molecule type" value="Genomic_DNA"/>
</dbReference>
<evidence type="ECO:0000256" key="2">
    <source>
        <dbReference type="ARBA" id="ARBA00007793"/>
    </source>
</evidence>
<evidence type="ECO:0000313" key="13">
    <source>
        <dbReference type="Proteomes" id="UP001162164"/>
    </source>
</evidence>
<keyword evidence="13" id="KW-1185">Reference proteome</keyword>
<feature type="chain" id="PRO_5047404773" description="Cellulase" evidence="10">
    <location>
        <begin position="20"/>
        <end position="240"/>
    </location>
</feature>
<gene>
    <name evidence="12" type="ORF">NQ317_018831</name>
</gene>
<comment type="caution">
    <text evidence="12">The sequence shown here is derived from an EMBL/GenBank/DDBJ whole genome shotgun (WGS) entry which is preliminary data.</text>
</comment>
<feature type="active site" description="Nucleophile" evidence="9">
    <location>
        <position position="42"/>
    </location>
</feature>
<keyword evidence="5" id="KW-0136">Cellulose degradation</keyword>
<dbReference type="Gene3D" id="2.40.40.10">
    <property type="entry name" value="RlpA-like domain"/>
    <property type="match status" value="1"/>
</dbReference>
<dbReference type="EC" id="3.2.1.4" evidence="3 9"/>
<feature type="domain" description="Glycosyl hydrolases family 45 active site" evidence="11">
    <location>
        <begin position="37"/>
        <end position="48"/>
    </location>
</feature>
<organism evidence="12 13">
    <name type="scientific">Molorchus minor</name>
    <dbReference type="NCBI Taxonomy" id="1323400"/>
    <lineage>
        <taxon>Eukaryota</taxon>
        <taxon>Metazoa</taxon>
        <taxon>Ecdysozoa</taxon>
        <taxon>Arthropoda</taxon>
        <taxon>Hexapoda</taxon>
        <taxon>Insecta</taxon>
        <taxon>Pterygota</taxon>
        <taxon>Neoptera</taxon>
        <taxon>Endopterygota</taxon>
        <taxon>Coleoptera</taxon>
        <taxon>Polyphaga</taxon>
        <taxon>Cucujiformia</taxon>
        <taxon>Chrysomeloidea</taxon>
        <taxon>Cerambycidae</taxon>
        <taxon>Lamiinae</taxon>
        <taxon>Monochamini</taxon>
        <taxon>Molorchus</taxon>
    </lineage>
</organism>
<dbReference type="InterPro" id="IPR052288">
    <property type="entry name" value="GH45_Enzymes"/>
</dbReference>
<evidence type="ECO:0000256" key="9">
    <source>
        <dbReference type="PROSITE-ProRule" id="PRU10069"/>
    </source>
</evidence>
<evidence type="ECO:0000256" key="8">
    <source>
        <dbReference type="ARBA" id="ARBA00023326"/>
    </source>
</evidence>
<evidence type="ECO:0000313" key="12">
    <source>
        <dbReference type="EMBL" id="KAJ8967911.1"/>
    </source>
</evidence>
<comment type="catalytic activity">
    <reaction evidence="1 9">
        <text>Endohydrolysis of (1-&gt;4)-beta-D-glucosidic linkages in cellulose, lichenin and cereal beta-D-glucans.</text>
        <dbReference type="EC" id="3.2.1.4"/>
    </reaction>
</comment>
<protein>
    <recommendedName>
        <fullName evidence="3 9">Cellulase</fullName>
        <ecNumber evidence="3 9">3.2.1.4</ecNumber>
    </recommendedName>
</protein>
<accession>A0ABQ9IWK7</accession>
<dbReference type="InterPro" id="IPR000334">
    <property type="entry name" value="Glyco_hydro_45"/>
</dbReference>
<keyword evidence="8" id="KW-0624">Polysaccharide degradation</keyword>
<evidence type="ECO:0000256" key="4">
    <source>
        <dbReference type="ARBA" id="ARBA00022801"/>
    </source>
</evidence>
<dbReference type="InterPro" id="IPR036908">
    <property type="entry name" value="RlpA-like_sf"/>
</dbReference>
<reference evidence="12" key="1">
    <citation type="journal article" date="2023" name="Insect Mol. Biol.">
        <title>Genome sequencing provides insights into the evolution of gene families encoding plant cell wall-degrading enzymes in longhorned beetles.</title>
        <authorList>
            <person name="Shin N.R."/>
            <person name="Okamura Y."/>
            <person name="Kirsch R."/>
            <person name="Pauchet Y."/>
        </authorList>
    </citation>
    <scope>NUCLEOTIDE SEQUENCE</scope>
    <source>
        <strain evidence="12">MMC_N1</strain>
    </source>
</reference>
<keyword evidence="10" id="KW-0732">Signal</keyword>
<proteinExistence type="inferred from homology"/>
<dbReference type="Pfam" id="PF02015">
    <property type="entry name" value="Glyco_hydro_45"/>
    <property type="match status" value="1"/>
</dbReference>
<sequence length="240" mass="25852">MKLTVLTFALFSYFGTSSSQDINAIPIEGGVSGTGITTRYWDCCKPSCAWVVNAEIDPPVATCEADGITKIDDGAQSGCDTNGDGTAYTCNNQQAIVINETFSIGFVAASFTGGVDESMCCACVLLNFQGELEGKQLLAQITNTGSPLVVNQFDIAIPGERRRWDLQRRLSQSMGAPINGWGTQCCGVDNEEQCLELPIELQPGCDWRFEWMLGVANPNVTFYQVECPGELTAITGCIRA</sequence>
<feature type="signal peptide" evidence="10">
    <location>
        <begin position="1"/>
        <end position="19"/>
    </location>
</feature>
<keyword evidence="4" id="KW-0378">Hydrolase</keyword>
<keyword evidence="7" id="KW-0326">Glycosidase</keyword>
<dbReference type="PANTHER" id="PTHR39730">
    <property type="entry name" value="ENDOGLUCANASE 1"/>
    <property type="match status" value="1"/>
</dbReference>
<evidence type="ECO:0000259" key="11">
    <source>
        <dbReference type="PROSITE" id="PS01140"/>
    </source>
</evidence>
<name>A0ABQ9IWK7_9CUCU</name>
<evidence type="ECO:0000256" key="7">
    <source>
        <dbReference type="ARBA" id="ARBA00023295"/>
    </source>
</evidence>
<evidence type="ECO:0000256" key="1">
    <source>
        <dbReference type="ARBA" id="ARBA00000966"/>
    </source>
</evidence>
<comment type="similarity">
    <text evidence="2">Belongs to the glycosyl hydrolase 45 (cellulase K) family.</text>
</comment>